<feature type="domain" description="SH3b" evidence="2">
    <location>
        <begin position="33"/>
        <end position="86"/>
    </location>
</feature>
<dbReference type="AlphaFoldDB" id="A0A845M6R5"/>
<evidence type="ECO:0000313" key="4">
    <source>
        <dbReference type="Proteomes" id="UP000467322"/>
    </source>
</evidence>
<dbReference type="EMBL" id="WTUX01000006">
    <property type="protein sequence ID" value="MZR12134.1"/>
    <property type="molecule type" value="Genomic_DNA"/>
</dbReference>
<feature type="signal peptide" evidence="1">
    <location>
        <begin position="1"/>
        <end position="17"/>
    </location>
</feature>
<dbReference type="Proteomes" id="UP000467322">
    <property type="component" value="Unassembled WGS sequence"/>
</dbReference>
<proteinExistence type="predicted"/>
<evidence type="ECO:0000313" key="3">
    <source>
        <dbReference type="EMBL" id="MZR12134.1"/>
    </source>
</evidence>
<protein>
    <submittedName>
        <fullName evidence="3">SH3 domain-containing protein</fullName>
    </submittedName>
</protein>
<keyword evidence="1" id="KW-0732">Signal</keyword>
<dbReference type="Gene3D" id="2.30.30.40">
    <property type="entry name" value="SH3 Domains"/>
    <property type="match status" value="1"/>
</dbReference>
<reference evidence="3 4" key="1">
    <citation type="submission" date="2019-12" db="EMBL/GenBank/DDBJ databases">
        <title>Maritimibacter sp. nov. sp. isolated from sea sand.</title>
        <authorList>
            <person name="Kim J."/>
            <person name="Jeong S.E."/>
            <person name="Jung H.S."/>
            <person name="Jeon C.O."/>
        </authorList>
    </citation>
    <scope>NUCLEOTIDE SEQUENCE [LARGE SCALE GENOMIC DNA]</scope>
    <source>
        <strain evidence="3 4">DP07</strain>
    </source>
</reference>
<evidence type="ECO:0000259" key="2">
    <source>
        <dbReference type="Pfam" id="PF08239"/>
    </source>
</evidence>
<feature type="chain" id="PRO_5032787294" evidence="1">
    <location>
        <begin position="18"/>
        <end position="198"/>
    </location>
</feature>
<evidence type="ECO:0000256" key="1">
    <source>
        <dbReference type="SAM" id="SignalP"/>
    </source>
</evidence>
<sequence>MRALVLILCLLAGPAAAQELPALYDVRGVAQNDTLNVRSRPTVEGRILGELGPNARGVEVVQFNTAESWGQVNVNGQAGWVSMAYMARQPGQPEGEKLPTPITCYGTEPFWSLDITEQTVTFTDQGMDAAPMTMQRQRVAQASWSPRGALAAQGITGFLSREMCTDGMSDQNFGWRIDFLLSGNGGHFSFSGCCSLER</sequence>
<accession>A0A845M6R5</accession>
<keyword evidence="4" id="KW-1185">Reference proteome</keyword>
<dbReference type="InterPro" id="IPR003646">
    <property type="entry name" value="SH3-like_bac-type"/>
</dbReference>
<name>A0A845M6R5_9RHOB</name>
<comment type="caution">
    <text evidence="3">The sequence shown here is derived from an EMBL/GenBank/DDBJ whole genome shotgun (WGS) entry which is preliminary data.</text>
</comment>
<gene>
    <name evidence="3" type="ORF">GQE99_03760</name>
</gene>
<organism evidence="3 4">
    <name type="scientific">Maritimibacter harenae</name>
    <dbReference type="NCBI Taxonomy" id="2606218"/>
    <lineage>
        <taxon>Bacteria</taxon>
        <taxon>Pseudomonadati</taxon>
        <taxon>Pseudomonadota</taxon>
        <taxon>Alphaproteobacteria</taxon>
        <taxon>Rhodobacterales</taxon>
        <taxon>Roseobacteraceae</taxon>
        <taxon>Maritimibacter</taxon>
    </lineage>
</organism>
<dbReference type="RefSeq" id="WP_161350246.1">
    <property type="nucleotide sequence ID" value="NZ_WTUX01000006.1"/>
</dbReference>
<dbReference type="Pfam" id="PF08239">
    <property type="entry name" value="SH3_3"/>
    <property type="match status" value="1"/>
</dbReference>